<keyword evidence="3" id="KW-1185">Reference proteome</keyword>
<comment type="caution">
    <text evidence="2">The sequence shown here is derived from an EMBL/GenBank/DDBJ whole genome shotgun (WGS) entry which is preliminary data.</text>
</comment>
<evidence type="ECO:0000313" key="3">
    <source>
        <dbReference type="Proteomes" id="UP001469553"/>
    </source>
</evidence>
<evidence type="ECO:0000256" key="1">
    <source>
        <dbReference type="SAM" id="SignalP"/>
    </source>
</evidence>
<sequence length="146" mass="16141">MGMVHMGISWISLCPLSSVGPISSLPHSLLVAGVSACWCIGGSHVHDWVLRCVLAHSRWLLARARAPWLCQASAWGVMCPGVSGLWIHGWICSVVDGCWRGLEQVCGSSHSLLHISMERPYIHKLAHTYTHRCLDSGVHRYTDVLY</sequence>
<reference evidence="2 3" key="1">
    <citation type="submission" date="2021-06" db="EMBL/GenBank/DDBJ databases">
        <authorList>
            <person name="Palmer J.M."/>
        </authorList>
    </citation>
    <scope>NUCLEOTIDE SEQUENCE [LARGE SCALE GENOMIC DNA]</scope>
    <source>
        <strain evidence="2 3">AS_MEX2019</strain>
        <tissue evidence="2">Muscle</tissue>
    </source>
</reference>
<name>A0ABV1A0U9_9TELE</name>
<proteinExistence type="predicted"/>
<feature type="signal peptide" evidence="1">
    <location>
        <begin position="1"/>
        <end position="24"/>
    </location>
</feature>
<accession>A0ABV1A0U9</accession>
<gene>
    <name evidence="2" type="ORF">AMECASPLE_025070</name>
</gene>
<dbReference type="EMBL" id="JAHRIP010077674">
    <property type="protein sequence ID" value="MEQ2311871.1"/>
    <property type="molecule type" value="Genomic_DNA"/>
</dbReference>
<dbReference type="Proteomes" id="UP001469553">
    <property type="component" value="Unassembled WGS sequence"/>
</dbReference>
<protein>
    <submittedName>
        <fullName evidence="2">Uncharacterized protein</fullName>
    </submittedName>
</protein>
<organism evidence="2 3">
    <name type="scientific">Ameca splendens</name>
    <dbReference type="NCBI Taxonomy" id="208324"/>
    <lineage>
        <taxon>Eukaryota</taxon>
        <taxon>Metazoa</taxon>
        <taxon>Chordata</taxon>
        <taxon>Craniata</taxon>
        <taxon>Vertebrata</taxon>
        <taxon>Euteleostomi</taxon>
        <taxon>Actinopterygii</taxon>
        <taxon>Neopterygii</taxon>
        <taxon>Teleostei</taxon>
        <taxon>Neoteleostei</taxon>
        <taxon>Acanthomorphata</taxon>
        <taxon>Ovalentaria</taxon>
        <taxon>Atherinomorphae</taxon>
        <taxon>Cyprinodontiformes</taxon>
        <taxon>Goodeidae</taxon>
        <taxon>Ameca</taxon>
    </lineage>
</organism>
<feature type="chain" id="PRO_5046435621" evidence="1">
    <location>
        <begin position="25"/>
        <end position="146"/>
    </location>
</feature>
<evidence type="ECO:0000313" key="2">
    <source>
        <dbReference type="EMBL" id="MEQ2311871.1"/>
    </source>
</evidence>
<keyword evidence="1" id="KW-0732">Signal</keyword>